<evidence type="ECO:0000313" key="1">
    <source>
        <dbReference type="EMBL" id="WNZ48525.1"/>
    </source>
</evidence>
<reference evidence="1" key="2">
    <citation type="submission" date="2023-07" db="EMBL/GenBank/DDBJ databases">
        <authorList>
            <person name="Bai X.-H."/>
            <person name="Wang H.-H."/>
            <person name="Wang J."/>
            <person name="Ma M.-Y."/>
            <person name="Hu H.-H."/>
            <person name="Song Z.-L."/>
            <person name="Ma H.-G."/>
            <person name="Fan Y."/>
            <person name="Du C.-Y."/>
            <person name="Xu J.-C."/>
        </authorList>
    </citation>
    <scope>NUCLEOTIDE SEQUENCE</scope>
    <source>
        <strain evidence="1">CZ1</strain>
    </source>
</reference>
<dbReference type="RefSeq" id="WP_316428760.1">
    <property type="nucleotide sequence ID" value="NZ_CP130144.1"/>
</dbReference>
<reference evidence="1" key="1">
    <citation type="journal article" date="2023" name="Plants (Basel)">
        <title>Genomic Analysis of Leptolyngbya boryana CZ1 Reveals Efficient Carbon Fixation Modules.</title>
        <authorList>
            <person name="Bai X."/>
            <person name="Wang H."/>
            <person name="Cheng W."/>
            <person name="Wang J."/>
            <person name="Ma M."/>
            <person name="Hu H."/>
            <person name="Song Z."/>
            <person name="Ma H."/>
            <person name="Fan Y."/>
            <person name="Du C."/>
            <person name="Xu J."/>
        </authorList>
    </citation>
    <scope>NUCLEOTIDE SEQUENCE</scope>
    <source>
        <strain evidence="1">CZ1</strain>
    </source>
</reference>
<organism evidence="1">
    <name type="scientific">Leptolyngbya boryana CZ1</name>
    <dbReference type="NCBI Taxonomy" id="3060204"/>
    <lineage>
        <taxon>Bacteria</taxon>
        <taxon>Bacillati</taxon>
        <taxon>Cyanobacteriota</taxon>
        <taxon>Cyanophyceae</taxon>
        <taxon>Leptolyngbyales</taxon>
        <taxon>Leptolyngbyaceae</taxon>
        <taxon>Leptolyngbya group</taxon>
        <taxon>Leptolyngbya</taxon>
    </lineage>
</organism>
<protein>
    <submittedName>
        <fullName evidence="1">Uncharacterized protein</fullName>
    </submittedName>
</protein>
<dbReference type="AlphaFoldDB" id="A0AA96WZH0"/>
<proteinExistence type="predicted"/>
<gene>
    <name evidence="1" type="ORF">Q2T42_11865</name>
</gene>
<sequence>MTAQSKLSQTMIDNRFKMHDRILLGVALIAGIMLGTQLPLVAQPVLGQASSSVSRSNLRSYIGLTYRQLPTGFKDNGGWVVKGGRYRADFVQRGNTRMIWFTKVLKWDRGGAVPVQVVDVMELPTFPRSQELHYAFCRLDGVNDREIFAIAEATHDDIRTTIYRAWRANTKTEKIEPISTEGVACPQV</sequence>
<dbReference type="EMBL" id="CP130144">
    <property type="protein sequence ID" value="WNZ48525.1"/>
    <property type="molecule type" value="Genomic_DNA"/>
</dbReference>
<name>A0AA96WZH0_LEPBY</name>
<accession>A0AA96WZH0</accession>